<dbReference type="SMART" id="SM00564">
    <property type="entry name" value="PQQ"/>
    <property type="match status" value="6"/>
</dbReference>
<dbReference type="InterPro" id="IPR003367">
    <property type="entry name" value="Thrombospondin_3-like_rpt"/>
</dbReference>
<comment type="caution">
    <text evidence="4">The sequence shown here is derived from an EMBL/GenBank/DDBJ whole genome shotgun (WGS) entry which is preliminary data.</text>
</comment>
<dbReference type="Proteomes" id="UP000177276">
    <property type="component" value="Unassembled WGS sequence"/>
</dbReference>
<dbReference type="InterPro" id="IPR011047">
    <property type="entry name" value="Quinoprotein_ADH-like_sf"/>
</dbReference>
<organism evidence="4 5">
    <name type="scientific">Candidatus Zambryskibacteria bacterium RIFCSPLOWO2_12_FULL_39_16</name>
    <dbReference type="NCBI Taxonomy" id="1802775"/>
    <lineage>
        <taxon>Bacteria</taxon>
        <taxon>Candidatus Zambryskiibacteriota</taxon>
    </lineage>
</organism>
<reference evidence="4 5" key="1">
    <citation type="journal article" date="2016" name="Nat. Commun.">
        <title>Thousands of microbial genomes shed light on interconnected biogeochemical processes in an aquifer system.</title>
        <authorList>
            <person name="Anantharaman K."/>
            <person name="Brown C.T."/>
            <person name="Hug L.A."/>
            <person name="Sharon I."/>
            <person name="Castelle C.J."/>
            <person name="Probst A.J."/>
            <person name="Thomas B.C."/>
            <person name="Singh A."/>
            <person name="Wilkins M.J."/>
            <person name="Karaoz U."/>
            <person name="Brodie E.L."/>
            <person name="Williams K.H."/>
            <person name="Hubbard S.S."/>
            <person name="Banfield J.F."/>
        </authorList>
    </citation>
    <scope>NUCLEOTIDE SEQUENCE [LARGE SCALE GENOMIC DNA]</scope>
</reference>
<dbReference type="PROSITE" id="PS51470">
    <property type="entry name" value="FG_GAP"/>
    <property type="match status" value="1"/>
</dbReference>
<dbReference type="InterPro" id="IPR013517">
    <property type="entry name" value="FG-GAP"/>
</dbReference>
<dbReference type="EMBL" id="MHWS01000001">
    <property type="protein sequence ID" value="OHB12918.1"/>
    <property type="molecule type" value="Genomic_DNA"/>
</dbReference>
<dbReference type="PANTHER" id="PTHR36220:SF1">
    <property type="entry name" value="GAMMA TUBULIN COMPLEX COMPONENT C-TERMINAL DOMAIN-CONTAINING PROTEIN"/>
    <property type="match status" value="1"/>
</dbReference>
<dbReference type="SMART" id="SM00191">
    <property type="entry name" value="Int_alpha"/>
    <property type="match status" value="4"/>
</dbReference>
<feature type="chain" id="PRO_5009584772" evidence="3">
    <location>
        <begin position="30"/>
        <end position="517"/>
    </location>
</feature>
<evidence type="ECO:0000256" key="3">
    <source>
        <dbReference type="SAM" id="SignalP"/>
    </source>
</evidence>
<dbReference type="InterPro" id="IPR013519">
    <property type="entry name" value="Int_alpha_beta-p"/>
</dbReference>
<evidence type="ECO:0000256" key="1">
    <source>
        <dbReference type="ARBA" id="ARBA00022729"/>
    </source>
</evidence>
<dbReference type="InterPro" id="IPR018391">
    <property type="entry name" value="PQQ_b-propeller_rpt"/>
</dbReference>
<dbReference type="GO" id="GO:0005509">
    <property type="term" value="F:calcium ion binding"/>
    <property type="evidence" value="ECO:0007669"/>
    <property type="project" value="InterPro"/>
</dbReference>
<dbReference type="SUPFAM" id="SSF103647">
    <property type="entry name" value="TSP type-3 repeat"/>
    <property type="match status" value="1"/>
</dbReference>
<gene>
    <name evidence="4" type="ORF">A3G46_01635</name>
</gene>
<dbReference type="PANTHER" id="PTHR36220">
    <property type="entry name" value="UNNAMED PRODUCT"/>
    <property type="match status" value="1"/>
</dbReference>
<feature type="compositionally biased region" description="Acidic residues" evidence="2">
    <location>
        <begin position="399"/>
        <end position="409"/>
    </location>
</feature>
<evidence type="ECO:0000256" key="2">
    <source>
        <dbReference type="SAM" id="MobiDB-lite"/>
    </source>
</evidence>
<dbReference type="Pfam" id="PF14312">
    <property type="entry name" value="FG-GAP_2"/>
    <property type="match status" value="7"/>
</dbReference>
<dbReference type="Gene3D" id="2.130.10.10">
    <property type="entry name" value="YVTN repeat-like/Quinoprotein amine dehydrogenase"/>
    <property type="match status" value="1"/>
</dbReference>
<dbReference type="SUPFAM" id="SSF50998">
    <property type="entry name" value="Quinoprotein alcohol dehydrogenase-like"/>
    <property type="match status" value="1"/>
</dbReference>
<evidence type="ECO:0000313" key="5">
    <source>
        <dbReference type="Proteomes" id="UP000177276"/>
    </source>
</evidence>
<protein>
    <submittedName>
        <fullName evidence="4">Uncharacterized protein</fullName>
    </submittedName>
</protein>
<name>A0A1G2UU72_9BACT</name>
<evidence type="ECO:0000313" key="4">
    <source>
        <dbReference type="EMBL" id="OHB12918.1"/>
    </source>
</evidence>
<proteinExistence type="predicted"/>
<dbReference type="AlphaFoldDB" id="A0A1G2UU72"/>
<feature type="signal peptide" evidence="3">
    <location>
        <begin position="1"/>
        <end position="29"/>
    </location>
</feature>
<dbReference type="InterPro" id="IPR015943">
    <property type="entry name" value="WD40/YVTN_repeat-like_dom_sf"/>
</dbReference>
<feature type="compositionally biased region" description="Acidic residues" evidence="2">
    <location>
        <begin position="440"/>
        <end position="449"/>
    </location>
</feature>
<dbReference type="Pfam" id="PF02412">
    <property type="entry name" value="TSP_3"/>
    <property type="match status" value="3"/>
</dbReference>
<sequence length="517" mass="53906">MMNTSIHFRKSLTLFSLLAILAMPIGASATTYGTPITINNPTPAAGDIFGNSVSIDEDRFIIGAPSDDTGATDAGSAYFFDATTGALLQTFNNPTPAEADFFGSSVSLSGNMALIGAYNDDTGATNAGSAYLFDTTTGTLLHSFNNLTPAFNDQFGYSVSIFDDNVLIGAHNDDTGATDAGSVYLYNATTGALLQTFNNPTPATSNLFGASVSISSDKVLIGVYADDTGANNAGSAHLYDATTGTLLQTFNNPTPAFNDQFGYSVSISGDKVLISAPLNNTHYGSAYLYDATTGTLLQTFDNPQLGSSYFGYSVSISGNKILIGAFNDEAGTAKEGSAYLYDAMTGALLQIFNDLKPTEQDLFGWSTSISGDRALIGARGDDTGATDVGSAYLYLPITDTDDDGVEDGTDNCPADFNPDQTDTDGDGQGDPCDFTPNGDTDGDGVDELADNCPGVANAGQEDNDSDGIGNVCDPTPDGDPDPNPNSTDQCRNLGWMDFGFRNQGQCVAFVNTGHDSR</sequence>
<feature type="region of interest" description="Disordered" evidence="2">
    <location>
        <begin position="399"/>
        <end position="487"/>
    </location>
</feature>
<accession>A0A1G2UU72</accession>
<dbReference type="GO" id="GO:0007155">
    <property type="term" value="P:cell adhesion"/>
    <property type="evidence" value="ECO:0007669"/>
    <property type="project" value="InterPro"/>
</dbReference>
<dbReference type="InterPro" id="IPR028974">
    <property type="entry name" value="TSP_type-3_rpt"/>
</dbReference>
<dbReference type="Gene3D" id="4.10.1080.10">
    <property type="entry name" value="TSP type-3 repeat"/>
    <property type="match status" value="1"/>
</dbReference>
<keyword evidence="1 3" id="KW-0732">Signal</keyword>